<feature type="transmembrane region" description="Helical" evidence="8">
    <location>
        <begin position="137"/>
        <end position="157"/>
    </location>
</feature>
<feature type="transmembrane region" description="Helical" evidence="8">
    <location>
        <begin position="360"/>
        <end position="385"/>
    </location>
</feature>
<evidence type="ECO:0000313" key="10">
    <source>
        <dbReference type="EMBL" id="CAG1841375.1"/>
    </source>
</evidence>
<evidence type="ECO:0000256" key="6">
    <source>
        <dbReference type="ARBA" id="ARBA00023136"/>
    </source>
</evidence>
<dbReference type="InterPro" id="IPR011701">
    <property type="entry name" value="MFS"/>
</dbReference>
<dbReference type="GO" id="GO:0005886">
    <property type="term" value="C:plasma membrane"/>
    <property type="evidence" value="ECO:0000318"/>
    <property type="project" value="GO_Central"/>
</dbReference>
<accession>A0A804ILQ8</accession>
<reference evidence="10" key="1">
    <citation type="submission" date="2021-03" db="EMBL/GenBank/DDBJ databases">
        <authorList>
            <consortium name="Genoscope - CEA"/>
            <person name="William W."/>
        </authorList>
    </citation>
    <scope>NUCLEOTIDE SEQUENCE</scope>
    <source>
        <strain evidence="10">Doubled-haploid Pahang</strain>
    </source>
</reference>
<dbReference type="FunFam" id="1.20.1250.20:FF:000053">
    <property type="entry name" value="Nitrate transporter 2.1"/>
    <property type="match status" value="1"/>
</dbReference>
<proteinExistence type="inferred from homology"/>
<feature type="compositionally biased region" description="Basic and acidic residues" evidence="7">
    <location>
        <begin position="487"/>
        <end position="497"/>
    </location>
</feature>
<feature type="transmembrane region" description="Helical" evidence="8">
    <location>
        <begin position="49"/>
        <end position="70"/>
    </location>
</feature>
<dbReference type="Gramene" id="Ma04_t06400.1">
    <property type="protein sequence ID" value="Ma04_p06400.1"/>
    <property type="gene ID" value="Ma04_g06400"/>
</dbReference>
<evidence type="ECO:0000313" key="12">
    <source>
        <dbReference type="Proteomes" id="UP000012960"/>
    </source>
</evidence>
<feature type="transmembrane region" description="Helical" evidence="8">
    <location>
        <begin position="111"/>
        <end position="130"/>
    </location>
</feature>
<evidence type="ECO:0000256" key="5">
    <source>
        <dbReference type="ARBA" id="ARBA00023063"/>
    </source>
</evidence>
<dbReference type="OMA" id="TFWAWNL"/>
<dbReference type="GO" id="GO:0012505">
    <property type="term" value="C:endomembrane system"/>
    <property type="evidence" value="ECO:0007669"/>
    <property type="project" value="UniProtKB-SubCell"/>
</dbReference>
<dbReference type="GO" id="GO:0042128">
    <property type="term" value="P:nitrate assimilation"/>
    <property type="evidence" value="ECO:0007669"/>
    <property type="project" value="UniProtKB-KW"/>
</dbReference>
<dbReference type="SUPFAM" id="SSF103473">
    <property type="entry name" value="MFS general substrate transporter"/>
    <property type="match status" value="1"/>
</dbReference>
<dbReference type="EMBL" id="HG996469">
    <property type="protein sequence ID" value="CAG1841375.1"/>
    <property type="molecule type" value="Genomic_DNA"/>
</dbReference>
<feature type="region of interest" description="Disordered" evidence="7">
    <location>
        <begin position="471"/>
        <end position="510"/>
    </location>
</feature>
<keyword evidence="6 8" id="KW-0472">Membrane</keyword>
<dbReference type="AlphaFoldDB" id="A0A804ILQ8"/>
<dbReference type="InterPro" id="IPR020846">
    <property type="entry name" value="MFS_dom"/>
</dbReference>
<dbReference type="Gene3D" id="1.20.1250.20">
    <property type="entry name" value="MFS general substrate transporter like domains"/>
    <property type="match status" value="2"/>
</dbReference>
<dbReference type="InParanoid" id="A0A804ILQ8"/>
<evidence type="ECO:0000259" key="9">
    <source>
        <dbReference type="PROSITE" id="PS50850"/>
    </source>
</evidence>
<dbReference type="EnsemblPlants" id="Ma04_t06400.1">
    <property type="protein sequence ID" value="Ma04_p06400.1"/>
    <property type="gene ID" value="Ma04_g06400"/>
</dbReference>
<dbReference type="PANTHER" id="PTHR23515">
    <property type="entry name" value="HIGH-AFFINITY NITRATE TRANSPORTER 2.3"/>
    <property type="match status" value="1"/>
</dbReference>
<dbReference type="FunCoup" id="A0A804ILQ8">
    <property type="interactions" value="3"/>
</dbReference>
<dbReference type="PROSITE" id="PS50850">
    <property type="entry name" value="MFS"/>
    <property type="match status" value="1"/>
</dbReference>
<name>A0A804ILQ8_MUSAM</name>
<feature type="transmembrane region" description="Helical" evidence="8">
    <location>
        <begin position="334"/>
        <end position="354"/>
    </location>
</feature>
<keyword evidence="4 8" id="KW-1133">Transmembrane helix</keyword>
<protein>
    <submittedName>
        <fullName evidence="10">(wild Malaysian banana) hypothetical protein</fullName>
    </submittedName>
</protein>
<sequence length="510" mass="55370">MEDSGKPSLHVESSAAEGSHFKLPVDSEQKATEFWLFSFAKPHMRAFHLSWFSFFCCFVSTFAAPPLLPLIRDNLNLTTTDIGNAGIASVSGAVFARLAMGTACDLIGPRLASASLTLLTAPAVYFTSVINSASSYLLVRFFTGFSLASFVSTQFWMSSMFSPPVVGVANGIAGGWGNLGGGATQLIMPLVYDLIHHIGSTNFTAWRIAFFIPGFMQTISAIAVIALGQDLPNGNYRKLEKAGDKHKDSFRKVFYHAVTNYRGWILALTYGYCFGVELTIDNIVAEYFYDKFNVNLRTAGIIAASFGLANIISRPGGGLLSDWMSRRYGMRGRLWGLWVVQIVGGVLCIVLGRMNNLSASIIVMVLFSFFVQAACGLTFGVVPFVSRRSLGMISGMTGGGGNVGAVITQLIFFKGSKYSKETGITLMGVMILCCTLPITLIYFPQWGGLFCGPRPKATAEDYYAAEWSEDEKERGYHSASVKFAENSVREGGRRRDSSPAVPADDTPSHA</sequence>
<keyword evidence="3 8" id="KW-0812">Transmembrane</keyword>
<dbReference type="GO" id="GO:0015706">
    <property type="term" value="P:nitrate transmembrane transport"/>
    <property type="evidence" value="ECO:0000318"/>
    <property type="project" value="GO_Central"/>
</dbReference>
<dbReference type="Proteomes" id="UP000012960">
    <property type="component" value="Unplaced"/>
</dbReference>
<evidence type="ECO:0000256" key="7">
    <source>
        <dbReference type="SAM" id="MobiDB-lite"/>
    </source>
</evidence>
<comment type="similarity">
    <text evidence="2">Belongs to the major facilitator superfamily. Nitrate/nitrite porter (TC 2.A.1.8) family.</text>
</comment>
<reference evidence="11" key="2">
    <citation type="submission" date="2021-05" db="UniProtKB">
        <authorList>
            <consortium name="EnsemblPlants"/>
        </authorList>
    </citation>
    <scope>IDENTIFICATION</scope>
    <source>
        <strain evidence="11">subsp. malaccensis</strain>
    </source>
</reference>
<keyword evidence="5" id="KW-0534">Nitrate assimilation</keyword>
<feature type="transmembrane region" description="Helical" evidence="8">
    <location>
        <begin position="392"/>
        <end position="412"/>
    </location>
</feature>
<dbReference type="InterPro" id="IPR044772">
    <property type="entry name" value="NO3_transporter"/>
</dbReference>
<feature type="domain" description="Major facilitator superfamily (MFS) profile" evidence="9">
    <location>
        <begin position="46"/>
        <end position="440"/>
    </location>
</feature>
<evidence type="ECO:0000256" key="2">
    <source>
        <dbReference type="ARBA" id="ARBA00008432"/>
    </source>
</evidence>
<dbReference type="GO" id="GO:0015112">
    <property type="term" value="F:nitrate transmembrane transporter activity"/>
    <property type="evidence" value="ECO:0000318"/>
    <property type="project" value="GO_Central"/>
</dbReference>
<organism evidence="11 12">
    <name type="scientific">Musa acuminata subsp. malaccensis</name>
    <name type="common">Wild banana</name>
    <name type="synonym">Musa malaccensis</name>
    <dbReference type="NCBI Taxonomy" id="214687"/>
    <lineage>
        <taxon>Eukaryota</taxon>
        <taxon>Viridiplantae</taxon>
        <taxon>Streptophyta</taxon>
        <taxon>Embryophyta</taxon>
        <taxon>Tracheophyta</taxon>
        <taxon>Spermatophyta</taxon>
        <taxon>Magnoliopsida</taxon>
        <taxon>Liliopsida</taxon>
        <taxon>Zingiberales</taxon>
        <taxon>Musaceae</taxon>
        <taxon>Musa</taxon>
    </lineage>
</organism>
<dbReference type="InterPro" id="IPR036259">
    <property type="entry name" value="MFS_trans_sf"/>
</dbReference>
<feature type="transmembrane region" description="Helical" evidence="8">
    <location>
        <begin position="424"/>
        <end position="443"/>
    </location>
</feature>
<feature type="transmembrane region" description="Helical" evidence="8">
    <location>
        <begin position="208"/>
        <end position="228"/>
    </location>
</feature>
<dbReference type="Pfam" id="PF07690">
    <property type="entry name" value="MFS_1"/>
    <property type="match status" value="1"/>
</dbReference>
<evidence type="ECO:0000256" key="8">
    <source>
        <dbReference type="SAM" id="Phobius"/>
    </source>
</evidence>
<evidence type="ECO:0000256" key="3">
    <source>
        <dbReference type="ARBA" id="ARBA00022692"/>
    </source>
</evidence>
<dbReference type="OrthoDB" id="434240at2759"/>
<keyword evidence="12" id="KW-1185">Reference proteome</keyword>
<evidence type="ECO:0000256" key="4">
    <source>
        <dbReference type="ARBA" id="ARBA00022989"/>
    </source>
</evidence>
<gene>
    <name evidence="10" type="ORF">GSMUA_111700.1</name>
</gene>
<dbReference type="FunFam" id="1.20.1250.20:FF:000198">
    <property type="entry name" value="High affinity nitrate transporter 2.5"/>
    <property type="match status" value="1"/>
</dbReference>
<evidence type="ECO:0000313" key="11">
    <source>
        <dbReference type="EnsemblPlants" id="Ma04_p06400.1"/>
    </source>
</evidence>
<evidence type="ECO:0000256" key="1">
    <source>
        <dbReference type="ARBA" id="ARBA00004127"/>
    </source>
</evidence>
<comment type="subcellular location">
    <subcellularLocation>
        <location evidence="1">Endomembrane system</location>
        <topology evidence="1">Multi-pass membrane protein</topology>
    </subcellularLocation>
</comment>
<dbReference type="CDD" id="cd17341">
    <property type="entry name" value="MFS_NRT2_like"/>
    <property type="match status" value="1"/>
</dbReference>